<dbReference type="SMART" id="SM00387">
    <property type="entry name" value="HATPase_c"/>
    <property type="match status" value="1"/>
</dbReference>
<comment type="function">
    <text evidence="16">Member of the two-component regulatory system NreB/NreC involved in the control of dissimilatory nitrate/nitrite reduction in response to oxygen. NreB functions as a direct oxygen sensor histidine kinase which is autophosphorylated, in the absence of oxygen, probably at the conserved histidine residue, and transfers its phosphate group probably to a conserved aspartate residue of NreC. NreB/NreC activates the expression of the nitrate (narGHJI) and nitrite (nir) reductase operons, as well as the putative nitrate transporter gene narT.</text>
</comment>
<keyword evidence="18" id="KW-0175">Coiled coil</keyword>
<protein>
    <recommendedName>
        <fullName evidence="5">Oxygen sensor histidine kinase NreB</fullName>
        <ecNumber evidence="4">2.7.13.3</ecNumber>
    </recommendedName>
    <alternativeName>
        <fullName evidence="17">Nitrogen regulation protein B</fullName>
    </alternativeName>
</protein>
<comment type="caution">
    <text evidence="22">The sequence shown here is derived from an EMBL/GenBank/DDBJ whole genome shotgun (WGS) entry which is preliminary data.</text>
</comment>
<evidence type="ECO:0000256" key="12">
    <source>
        <dbReference type="ARBA" id="ARBA00022840"/>
    </source>
</evidence>
<dbReference type="InterPro" id="IPR050482">
    <property type="entry name" value="Sensor_HK_TwoCompSys"/>
</dbReference>
<evidence type="ECO:0000256" key="4">
    <source>
        <dbReference type="ARBA" id="ARBA00012438"/>
    </source>
</evidence>
<organism evidence="22 23">
    <name type="scientific">Streptomyces nondiastaticus</name>
    <dbReference type="NCBI Taxonomy" id="3154512"/>
    <lineage>
        <taxon>Bacteria</taxon>
        <taxon>Bacillati</taxon>
        <taxon>Actinomycetota</taxon>
        <taxon>Actinomycetes</taxon>
        <taxon>Kitasatosporales</taxon>
        <taxon>Streptomycetaceae</taxon>
        <taxon>Streptomyces</taxon>
    </lineage>
</organism>
<evidence type="ECO:0000256" key="13">
    <source>
        <dbReference type="ARBA" id="ARBA00023004"/>
    </source>
</evidence>
<feature type="transmembrane region" description="Helical" evidence="20">
    <location>
        <begin position="37"/>
        <end position="56"/>
    </location>
</feature>
<name>A0ABW6UC67_9ACTN</name>
<dbReference type="SUPFAM" id="SSF55874">
    <property type="entry name" value="ATPase domain of HSP90 chaperone/DNA topoisomerase II/histidine kinase"/>
    <property type="match status" value="1"/>
</dbReference>
<keyword evidence="20" id="KW-0472">Membrane</keyword>
<keyword evidence="8" id="KW-0597">Phosphoprotein</keyword>
<keyword evidence="10" id="KW-0547">Nucleotide-binding</keyword>
<feature type="transmembrane region" description="Helical" evidence="20">
    <location>
        <begin position="108"/>
        <end position="125"/>
    </location>
</feature>
<accession>A0ABW6UC67</accession>
<keyword evidence="20" id="KW-0812">Transmembrane</keyword>
<keyword evidence="23" id="KW-1185">Reference proteome</keyword>
<proteinExistence type="predicted"/>
<evidence type="ECO:0000256" key="1">
    <source>
        <dbReference type="ARBA" id="ARBA00000085"/>
    </source>
</evidence>
<evidence type="ECO:0000259" key="21">
    <source>
        <dbReference type="SMART" id="SM00387"/>
    </source>
</evidence>
<dbReference type="RefSeq" id="WP_388633951.1">
    <property type="nucleotide sequence ID" value="NZ_JBIAUT010000017.1"/>
</dbReference>
<sequence length="452" mass="47234">MLHRIRIRSPWAVDALITAVVQVAVTIPFVVPRSADVPPATWAFYVMTTLSVLPLLWRSRAPLTCLLAITLAGFVYLPMDGPGQPMPYSPLVAIFTVAAQGGARQRQVTIAAGLPLVALAVALRTNTAREYLFAFFLFTMVYVLGVLARTRQAYTRAVEARAAALERDREREAERAAERERARIAREMHDVLSHAVSLMVVQAEAGPLVVRSDPDRAEAAFDAIAGAGRDAMVQLRRMLGVLREEPGEGPGADPGGSGSPNGPGRTPQPTLAGLRDLVDQVRRAGLPVALLTEGEPRPLAADAQVTVYRVVQEALTNVLKHSDARAVTVRLAWEPPGGDQSGGDQSGGDRLSGDRLSVTVADDGSGVRKPGGEGSGRGLIGIRERAAAHGGSASAGPGPDGRGYRVCLQLPLVISSRTEAAGVAEAAGAVGVAGVAGVSGVARTSAEPGETT</sequence>
<feature type="transmembrane region" description="Helical" evidence="20">
    <location>
        <begin position="12"/>
        <end position="31"/>
    </location>
</feature>
<dbReference type="InterPro" id="IPR003594">
    <property type="entry name" value="HATPase_dom"/>
</dbReference>
<feature type="region of interest" description="Disordered" evidence="19">
    <location>
        <begin position="333"/>
        <end position="378"/>
    </location>
</feature>
<evidence type="ECO:0000256" key="20">
    <source>
        <dbReference type="SAM" id="Phobius"/>
    </source>
</evidence>
<evidence type="ECO:0000256" key="6">
    <source>
        <dbReference type="ARBA" id="ARBA00022485"/>
    </source>
</evidence>
<keyword evidence="15" id="KW-0411">Iron-sulfur</keyword>
<dbReference type="GO" id="GO:0016301">
    <property type="term" value="F:kinase activity"/>
    <property type="evidence" value="ECO:0007669"/>
    <property type="project" value="UniProtKB-KW"/>
</dbReference>
<keyword evidence="6" id="KW-0004">4Fe-4S</keyword>
<dbReference type="Pfam" id="PF02518">
    <property type="entry name" value="HATPase_c"/>
    <property type="match status" value="1"/>
</dbReference>
<evidence type="ECO:0000256" key="3">
    <source>
        <dbReference type="ARBA" id="ARBA00004496"/>
    </source>
</evidence>
<evidence type="ECO:0000256" key="10">
    <source>
        <dbReference type="ARBA" id="ARBA00022741"/>
    </source>
</evidence>
<dbReference type="EMBL" id="JBIAUT010000017">
    <property type="protein sequence ID" value="MFF4220917.1"/>
    <property type="molecule type" value="Genomic_DNA"/>
</dbReference>
<dbReference type="InterPro" id="IPR055558">
    <property type="entry name" value="DUF7134"/>
</dbReference>
<keyword evidence="9" id="KW-0808">Transferase</keyword>
<dbReference type="Gene3D" id="1.20.5.1930">
    <property type="match status" value="1"/>
</dbReference>
<evidence type="ECO:0000256" key="5">
    <source>
        <dbReference type="ARBA" id="ARBA00017322"/>
    </source>
</evidence>
<evidence type="ECO:0000256" key="2">
    <source>
        <dbReference type="ARBA" id="ARBA00001966"/>
    </source>
</evidence>
<keyword evidence="20" id="KW-1133">Transmembrane helix</keyword>
<gene>
    <name evidence="22" type="ORF">ACFYZM_32230</name>
</gene>
<dbReference type="CDD" id="cd16917">
    <property type="entry name" value="HATPase_UhpB-NarQ-NarX-like"/>
    <property type="match status" value="1"/>
</dbReference>
<evidence type="ECO:0000256" key="8">
    <source>
        <dbReference type="ARBA" id="ARBA00022553"/>
    </source>
</evidence>
<comment type="subcellular location">
    <subcellularLocation>
        <location evidence="3">Cytoplasm</location>
    </subcellularLocation>
</comment>
<evidence type="ECO:0000313" key="23">
    <source>
        <dbReference type="Proteomes" id="UP001602123"/>
    </source>
</evidence>
<feature type="coiled-coil region" evidence="18">
    <location>
        <begin position="155"/>
        <end position="187"/>
    </location>
</feature>
<feature type="region of interest" description="Disordered" evidence="19">
    <location>
        <begin position="244"/>
        <end position="271"/>
    </location>
</feature>
<keyword evidence="15" id="KW-0479">Metal-binding</keyword>
<feature type="transmembrane region" description="Helical" evidence="20">
    <location>
        <begin position="63"/>
        <end position="79"/>
    </location>
</feature>
<evidence type="ECO:0000256" key="7">
    <source>
        <dbReference type="ARBA" id="ARBA00022490"/>
    </source>
</evidence>
<keyword evidence="12" id="KW-0067">ATP-binding</keyword>
<reference evidence="22 23" key="1">
    <citation type="submission" date="2024-10" db="EMBL/GenBank/DDBJ databases">
        <title>The Natural Products Discovery Center: Release of the First 8490 Sequenced Strains for Exploring Actinobacteria Biosynthetic Diversity.</title>
        <authorList>
            <person name="Kalkreuter E."/>
            <person name="Kautsar S.A."/>
            <person name="Yang D."/>
            <person name="Bader C.D."/>
            <person name="Teijaro C.N."/>
            <person name="Fluegel L."/>
            <person name="Davis C.M."/>
            <person name="Simpson J.R."/>
            <person name="Lauterbach L."/>
            <person name="Steele A.D."/>
            <person name="Gui C."/>
            <person name="Meng S."/>
            <person name="Li G."/>
            <person name="Viehrig K."/>
            <person name="Ye F."/>
            <person name="Su P."/>
            <person name="Kiefer A.F."/>
            <person name="Nichols A."/>
            <person name="Cepeda A.J."/>
            <person name="Yan W."/>
            <person name="Fan B."/>
            <person name="Jiang Y."/>
            <person name="Adhikari A."/>
            <person name="Zheng C.-J."/>
            <person name="Schuster L."/>
            <person name="Cowan T.M."/>
            <person name="Smanski M.J."/>
            <person name="Chevrette M.G."/>
            <person name="De Carvalho L.P.S."/>
            <person name="Shen B."/>
        </authorList>
    </citation>
    <scope>NUCLEOTIDE SEQUENCE [LARGE SCALE GENOMIC DNA]</scope>
    <source>
        <strain evidence="22 23">NPDC001650</strain>
    </source>
</reference>
<evidence type="ECO:0000256" key="18">
    <source>
        <dbReference type="SAM" id="Coils"/>
    </source>
</evidence>
<comment type="cofactor">
    <cofactor evidence="2">
        <name>[4Fe-4S] cluster</name>
        <dbReference type="ChEBI" id="CHEBI:49883"/>
    </cofactor>
</comment>
<evidence type="ECO:0000313" key="22">
    <source>
        <dbReference type="EMBL" id="MFF4220917.1"/>
    </source>
</evidence>
<dbReference type="Pfam" id="PF23539">
    <property type="entry name" value="DUF7134"/>
    <property type="match status" value="1"/>
</dbReference>
<evidence type="ECO:0000256" key="11">
    <source>
        <dbReference type="ARBA" id="ARBA00022777"/>
    </source>
</evidence>
<dbReference type="PANTHER" id="PTHR24421">
    <property type="entry name" value="NITRATE/NITRITE SENSOR PROTEIN NARX-RELATED"/>
    <property type="match status" value="1"/>
</dbReference>
<dbReference type="Proteomes" id="UP001602123">
    <property type="component" value="Unassembled WGS sequence"/>
</dbReference>
<dbReference type="Gene3D" id="3.30.565.10">
    <property type="entry name" value="Histidine kinase-like ATPase, C-terminal domain"/>
    <property type="match status" value="1"/>
</dbReference>
<comment type="catalytic activity">
    <reaction evidence="1">
        <text>ATP + protein L-histidine = ADP + protein N-phospho-L-histidine.</text>
        <dbReference type="EC" id="2.7.13.3"/>
    </reaction>
</comment>
<dbReference type="Pfam" id="PF07730">
    <property type="entry name" value="HisKA_3"/>
    <property type="match status" value="1"/>
</dbReference>
<dbReference type="InterPro" id="IPR011712">
    <property type="entry name" value="Sig_transdc_His_kin_sub3_dim/P"/>
</dbReference>
<keyword evidence="7" id="KW-0963">Cytoplasm</keyword>
<evidence type="ECO:0000256" key="9">
    <source>
        <dbReference type="ARBA" id="ARBA00022679"/>
    </source>
</evidence>
<evidence type="ECO:0000256" key="17">
    <source>
        <dbReference type="ARBA" id="ARBA00030800"/>
    </source>
</evidence>
<feature type="compositionally biased region" description="Gly residues" evidence="19">
    <location>
        <begin position="248"/>
        <end position="261"/>
    </location>
</feature>
<evidence type="ECO:0000256" key="19">
    <source>
        <dbReference type="SAM" id="MobiDB-lite"/>
    </source>
</evidence>
<evidence type="ECO:0000256" key="15">
    <source>
        <dbReference type="ARBA" id="ARBA00023014"/>
    </source>
</evidence>
<evidence type="ECO:0000256" key="14">
    <source>
        <dbReference type="ARBA" id="ARBA00023012"/>
    </source>
</evidence>
<dbReference type="InterPro" id="IPR004358">
    <property type="entry name" value="Sig_transdc_His_kin-like_C"/>
</dbReference>
<keyword evidence="11 22" id="KW-0418">Kinase</keyword>
<keyword evidence="14" id="KW-0902">Two-component regulatory system</keyword>
<dbReference type="PRINTS" id="PR00344">
    <property type="entry name" value="BCTRLSENSOR"/>
</dbReference>
<feature type="transmembrane region" description="Helical" evidence="20">
    <location>
        <begin position="131"/>
        <end position="148"/>
    </location>
</feature>
<feature type="domain" description="Histidine kinase/HSP90-like ATPase" evidence="21">
    <location>
        <begin position="302"/>
        <end position="414"/>
    </location>
</feature>
<dbReference type="InterPro" id="IPR036890">
    <property type="entry name" value="HATPase_C_sf"/>
</dbReference>
<keyword evidence="13" id="KW-0408">Iron</keyword>
<evidence type="ECO:0000256" key="16">
    <source>
        <dbReference type="ARBA" id="ARBA00024827"/>
    </source>
</evidence>
<dbReference type="EC" id="2.7.13.3" evidence="4"/>
<dbReference type="PANTHER" id="PTHR24421:SF10">
    <property type="entry name" value="NITRATE_NITRITE SENSOR PROTEIN NARQ"/>
    <property type="match status" value="1"/>
</dbReference>